<evidence type="ECO:0000313" key="2">
    <source>
        <dbReference type="EMBL" id="MEP0947114.1"/>
    </source>
</evidence>
<sequence>MRKPRSGKTQLLSGLTLIGTMVVAFVIVQAPWAHPLRTLVLLALPGAQGALTAKNTLNRSRLNHFNGVLAIAELIGAGLLGVAAAIALLGARSLPVLYSSWVIAAIATLILVFAAALELLRAMSRRRNLRPVLLKLLLQSLALIFYGLLLLWMGLLFVLSLTGESYMGN</sequence>
<feature type="transmembrane region" description="Helical" evidence="1">
    <location>
        <begin position="65"/>
        <end position="89"/>
    </location>
</feature>
<gene>
    <name evidence="2" type="ORF">NC992_09550</name>
</gene>
<evidence type="ECO:0000256" key="1">
    <source>
        <dbReference type="SAM" id="Phobius"/>
    </source>
</evidence>
<keyword evidence="1" id="KW-0812">Transmembrane</keyword>
<dbReference type="RefSeq" id="WP_190701323.1">
    <property type="nucleotide sequence ID" value="NZ_JAMPKX010000003.1"/>
</dbReference>
<evidence type="ECO:0000313" key="3">
    <source>
        <dbReference type="Proteomes" id="UP001482513"/>
    </source>
</evidence>
<dbReference type="EMBL" id="JAMPKX010000003">
    <property type="protein sequence ID" value="MEP0947114.1"/>
    <property type="molecule type" value="Genomic_DNA"/>
</dbReference>
<feature type="transmembrane region" description="Helical" evidence="1">
    <location>
        <begin position="132"/>
        <end position="159"/>
    </location>
</feature>
<proteinExistence type="predicted"/>
<feature type="transmembrane region" description="Helical" evidence="1">
    <location>
        <begin position="101"/>
        <end position="120"/>
    </location>
</feature>
<dbReference type="Proteomes" id="UP001482513">
    <property type="component" value="Unassembled WGS sequence"/>
</dbReference>
<keyword evidence="1" id="KW-0472">Membrane</keyword>
<name>A0ABV0K2W7_9CYAN</name>
<comment type="caution">
    <text evidence="2">The sequence shown here is derived from an EMBL/GenBank/DDBJ whole genome shotgun (WGS) entry which is preliminary data.</text>
</comment>
<organism evidence="2 3">
    <name type="scientific">Leptolyngbya subtilissima DQ-A4</name>
    <dbReference type="NCBI Taxonomy" id="2933933"/>
    <lineage>
        <taxon>Bacteria</taxon>
        <taxon>Bacillati</taxon>
        <taxon>Cyanobacteriota</taxon>
        <taxon>Cyanophyceae</taxon>
        <taxon>Leptolyngbyales</taxon>
        <taxon>Leptolyngbyaceae</taxon>
        <taxon>Leptolyngbya group</taxon>
        <taxon>Leptolyngbya</taxon>
    </lineage>
</organism>
<reference evidence="2 3" key="1">
    <citation type="submission" date="2022-04" db="EMBL/GenBank/DDBJ databases">
        <title>Positive selection, recombination, and allopatry shape intraspecific diversity of widespread and dominant cyanobacteria.</title>
        <authorList>
            <person name="Wei J."/>
            <person name="Shu W."/>
            <person name="Hu C."/>
        </authorList>
    </citation>
    <scope>NUCLEOTIDE SEQUENCE [LARGE SCALE GENOMIC DNA]</scope>
    <source>
        <strain evidence="2 3">DQ-A4</strain>
    </source>
</reference>
<keyword evidence="1" id="KW-1133">Transmembrane helix</keyword>
<accession>A0ABV0K2W7</accession>
<keyword evidence="3" id="KW-1185">Reference proteome</keyword>
<protein>
    <submittedName>
        <fullName evidence="2">Uncharacterized protein</fullName>
    </submittedName>
</protein>
<feature type="transmembrane region" description="Helical" evidence="1">
    <location>
        <begin position="12"/>
        <end position="30"/>
    </location>
</feature>